<sequence>MCQVIEMRNIHRSDSEKAAFSKETPLAGRRTFSTQKAGKLIVHSENIIKLQLRICMYN</sequence>
<name>A0A0E9RIW7_ANGAN</name>
<organism evidence="1">
    <name type="scientific">Anguilla anguilla</name>
    <name type="common">European freshwater eel</name>
    <name type="synonym">Muraena anguilla</name>
    <dbReference type="NCBI Taxonomy" id="7936"/>
    <lineage>
        <taxon>Eukaryota</taxon>
        <taxon>Metazoa</taxon>
        <taxon>Chordata</taxon>
        <taxon>Craniata</taxon>
        <taxon>Vertebrata</taxon>
        <taxon>Euteleostomi</taxon>
        <taxon>Actinopterygii</taxon>
        <taxon>Neopterygii</taxon>
        <taxon>Teleostei</taxon>
        <taxon>Anguilliformes</taxon>
        <taxon>Anguillidae</taxon>
        <taxon>Anguilla</taxon>
    </lineage>
</organism>
<accession>A0A0E9RIW7</accession>
<evidence type="ECO:0000313" key="1">
    <source>
        <dbReference type="EMBL" id="JAH28263.1"/>
    </source>
</evidence>
<proteinExistence type="predicted"/>
<reference evidence="1" key="2">
    <citation type="journal article" date="2015" name="Fish Shellfish Immunol.">
        <title>Early steps in the European eel (Anguilla anguilla)-Vibrio vulnificus interaction in the gills: Role of the RtxA13 toxin.</title>
        <authorList>
            <person name="Callol A."/>
            <person name="Pajuelo D."/>
            <person name="Ebbesson L."/>
            <person name="Teles M."/>
            <person name="MacKenzie S."/>
            <person name="Amaro C."/>
        </authorList>
    </citation>
    <scope>NUCLEOTIDE SEQUENCE</scope>
</reference>
<reference evidence="1" key="1">
    <citation type="submission" date="2014-11" db="EMBL/GenBank/DDBJ databases">
        <authorList>
            <person name="Amaro Gonzalez C."/>
        </authorList>
    </citation>
    <scope>NUCLEOTIDE SEQUENCE</scope>
</reference>
<dbReference type="EMBL" id="GBXM01080314">
    <property type="protein sequence ID" value="JAH28263.1"/>
    <property type="molecule type" value="Transcribed_RNA"/>
</dbReference>
<dbReference type="AlphaFoldDB" id="A0A0E9RIW7"/>
<protein>
    <submittedName>
        <fullName evidence="1">Uncharacterized protein</fullName>
    </submittedName>
</protein>